<reference evidence="2" key="1">
    <citation type="journal article" date="2015" name="Nature">
        <title>Complex archaea that bridge the gap between prokaryotes and eukaryotes.</title>
        <authorList>
            <person name="Spang A."/>
            <person name="Saw J.H."/>
            <person name="Jorgensen S.L."/>
            <person name="Zaremba-Niedzwiedzka K."/>
            <person name="Martijn J."/>
            <person name="Lind A.E."/>
            <person name="van Eijk R."/>
            <person name="Schleper C."/>
            <person name="Guy L."/>
            <person name="Ettema T.J."/>
        </authorList>
    </citation>
    <scope>NUCLEOTIDE SEQUENCE</scope>
</reference>
<evidence type="ECO:0000313" key="2">
    <source>
        <dbReference type="EMBL" id="KKL10426.1"/>
    </source>
</evidence>
<accession>A0A0F9CXQ5</accession>
<name>A0A0F9CXQ5_9ZZZZ</name>
<protein>
    <recommendedName>
        <fullName evidence="1">Glycosyltransferase 2-like domain-containing protein</fullName>
    </recommendedName>
</protein>
<sequence>MPHKDGFKPVLSIVIPTWNQAAMTAQCFASIRAHTKTAYEIIWIDNGSKPDEFSVMRSQATRPRVHTKLIKYQENVGFIKATNAGIREAEGEFIILLNN</sequence>
<dbReference type="PANTHER" id="PTHR43179:SF7">
    <property type="entry name" value="RHAMNOSYLTRANSFERASE WBBL"/>
    <property type="match status" value="1"/>
</dbReference>
<dbReference type="EMBL" id="LAZR01042066">
    <property type="protein sequence ID" value="KKL10426.1"/>
    <property type="molecule type" value="Genomic_DNA"/>
</dbReference>
<dbReference type="Gene3D" id="3.90.550.10">
    <property type="entry name" value="Spore Coat Polysaccharide Biosynthesis Protein SpsA, Chain A"/>
    <property type="match status" value="1"/>
</dbReference>
<feature type="domain" description="Glycosyltransferase 2-like" evidence="1">
    <location>
        <begin position="12"/>
        <end position="98"/>
    </location>
</feature>
<organism evidence="2">
    <name type="scientific">marine sediment metagenome</name>
    <dbReference type="NCBI Taxonomy" id="412755"/>
    <lineage>
        <taxon>unclassified sequences</taxon>
        <taxon>metagenomes</taxon>
        <taxon>ecological metagenomes</taxon>
    </lineage>
</organism>
<proteinExistence type="predicted"/>
<dbReference type="InterPro" id="IPR001173">
    <property type="entry name" value="Glyco_trans_2-like"/>
</dbReference>
<dbReference type="SUPFAM" id="SSF53448">
    <property type="entry name" value="Nucleotide-diphospho-sugar transferases"/>
    <property type="match status" value="1"/>
</dbReference>
<comment type="caution">
    <text evidence="2">The sequence shown here is derived from an EMBL/GenBank/DDBJ whole genome shotgun (WGS) entry which is preliminary data.</text>
</comment>
<dbReference type="PANTHER" id="PTHR43179">
    <property type="entry name" value="RHAMNOSYLTRANSFERASE WBBL"/>
    <property type="match status" value="1"/>
</dbReference>
<dbReference type="AlphaFoldDB" id="A0A0F9CXQ5"/>
<dbReference type="Pfam" id="PF00535">
    <property type="entry name" value="Glycos_transf_2"/>
    <property type="match status" value="1"/>
</dbReference>
<feature type="non-terminal residue" evidence="2">
    <location>
        <position position="99"/>
    </location>
</feature>
<gene>
    <name evidence="2" type="ORF">LCGC14_2555930</name>
</gene>
<dbReference type="InterPro" id="IPR029044">
    <property type="entry name" value="Nucleotide-diphossugar_trans"/>
</dbReference>
<evidence type="ECO:0000259" key="1">
    <source>
        <dbReference type="Pfam" id="PF00535"/>
    </source>
</evidence>